<sequence>MSKGFDKRRHGNPARWALPVGIGVVLCLSSGACSRGGGNAAPPREDHPVSFPRQTSTIVVPVTASLSSVAAVLDAELPRRLWTIDERKPDCVAAKRVDLGIAKLKVLPKLGCRIVGQVTRGRVRLSGRGNELVITLPVNATISARKVGGIASETATGAATVRAVAHLSVASDWSPRAKVDIDYDWTTPPGIDILGQRIEFVGMADKRLQPVIVDLERTLPRELAKLKLRDQLAVAWRQGFTSVALNRDNPPAWMRLEPRRLGFGGYRVTSDRIEMVLAADAITETFIGPRPADPAPAPLPPPSRHVGTRGLHFFIPVLADYAQLEPVIGRALRKLAAKGITLPGVGPVDAEFGRVTVFATTGDHLAVGVQAKVRKRGSTTFATKGTVWLTAIPYNDRDSQVVRVRDVRIAGDTDSGVANLLLTLFGDSGVQDSVRQALTHDFGKDFARLLGDVRQEIGQRREGDFVFFTTIDRVRNGGIVVTGDGLFLPVDASGTATIAYRPRGKS</sequence>
<protein>
    <recommendedName>
        <fullName evidence="3">DUF4403 family protein</fullName>
    </recommendedName>
</protein>
<dbReference type="OrthoDB" id="1299766at2"/>
<organism evidence="1 2">
    <name type="scientific">Sphingomonas rubra</name>
    <dbReference type="NCBI Taxonomy" id="634430"/>
    <lineage>
        <taxon>Bacteria</taxon>
        <taxon>Pseudomonadati</taxon>
        <taxon>Pseudomonadota</taxon>
        <taxon>Alphaproteobacteria</taxon>
        <taxon>Sphingomonadales</taxon>
        <taxon>Sphingomonadaceae</taxon>
        <taxon>Sphingomonas</taxon>
    </lineage>
</organism>
<dbReference type="Pfam" id="PF14356">
    <property type="entry name" value="DUF4403"/>
    <property type="match status" value="1"/>
</dbReference>
<dbReference type="AlphaFoldDB" id="A0A1I5QFS8"/>
<evidence type="ECO:0000313" key="2">
    <source>
        <dbReference type="Proteomes" id="UP000199586"/>
    </source>
</evidence>
<reference evidence="1 2" key="1">
    <citation type="submission" date="2016-10" db="EMBL/GenBank/DDBJ databases">
        <authorList>
            <person name="de Groot N.N."/>
        </authorList>
    </citation>
    <scope>NUCLEOTIDE SEQUENCE [LARGE SCALE GENOMIC DNA]</scope>
    <source>
        <strain evidence="1 2">CGMCC 1.9113</strain>
    </source>
</reference>
<dbReference type="PROSITE" id="PS51257">
    <property type="entry name" value="PROKAR_LIPOPROTEIN"/>
    <property type="match status" value="1"/>
</dbReference>
<evidence type="ECO:0000313" key="1">
    <source>
        <dbReference type="EMBL" id="SFP44987.1"/>
    </source>
</evidence>
<evidence type="ECO:0008006" key="3">
    <source>
        <dbReference type="Google" id="ProtNLM"/>
    </source>
</evidence>
<dbReference type="STRING" id="634430.SAMN04488241_1023"/>
<gene>
    <name evidence="1" type="ORF">SAMN04488241_1023</name>
</gene>
<name>A0A1I5QFS8_9SPHN</name>
<accession>A0A1I5QFS8</accession>
<dbReference type="EMBL" id="FOXP01000002">
    <property type="protein sequence ID" value="SFP44987.1"/>
    <property type="molecule type" value="Genomic_DNA"/>
</dbReference>
<keyword evidence="2" id="KW-1185">Reference proteome</keyword>
<dbReference type="Proteomes" id="UP000199586">
    <property type="component" value="Unassembled WGS sequence"/>
</dbReference>
<dbReference type="InterPro" id="IPR025515">
    <property type="entry name" value="DUF4403"/>
</dbReference>
<proteinExistence type="predicted"/>